<reference evidence="2 3" key="1">
    <citation type="journal article" date="2018" name="New Phytol.">
        <title>Phylogenomics of Endogonaceae and evolution of mycorrhizas within Mucoromycota.</title>
        <authorList>
            <person name="Chang Y."/>
            <person name="Desiro A."/>
            <person name="Na H."/>
            <person name="Sandor L."/>
            <person name="Lipzen A."/>
            <person name="Clum A."/>
            <person name="Barry K."/>
            <person name="Grigoriev I.V."/>
            <person name="Martin F.M."/>
            <person name="Stajich J.E."/>
            <person name="Smith M.E."/>
            <person name="Bonito G."/>
            <person name="Spatafora J.W."/>
        </authorList>
    </citation>
    <scope>NUCLEOTIDE SEQUENCE [LARGE SCALE GENOMIC DNA]</scope>
    <source>
        <strain evidence="2 3">AD002</strain>
    </source>
</reference>
<protein>
    <submittedName>
        <fullName evidence="2">Uncharacterized protein</fullName>
    </submittedName>
</protein>
<name>A0A433Q5A6_9FUNG</name>
<evidence type="ECO:0000313" key="3">
    <source>
        <dbReference type="Proteomes" id="UP000274822"/>
    </source>
</evidence>
<sequence length="92" mass="10073">MPLLSRQVMQSASDTKEPDPISVPAFVAERHRIEQNLGSSCTAPGGGYHDLRAHYTNLTLLLSLCVVPWLCDGMQTVREEVSGHRLATALNN</sequence>
<accession>A0A433Q5A6</accession>
<evidence type="ECO:0000256" key="1">
    <source>
        <dbReference type="SAM" id="MobiDB-lite"/>
    </source>
</evidence>
<dbReference type="EMBL" id="RBNJ01014451">
    <property type="protein sequence ID" value="RUS24958.1"/>
    <property type="molecule type" value="Genomic_DNA"/>
</dbReference>
<evidence type="ECO:0000313" key="2">
    <source>
        <dbReference type="EMBL" id="RUS24958.1"/>
    </source>
</evidence>
<dbReference type="AlphaFoldDB" id="A0A433Q5A6"/>
<keyword evidence="3" id="KW-1185">Reference proteome</keyword>
<proteinExistence type="predicted"/>
<gene>
    <name evidence="2" type="ORF">BC938DRAFT_472833</name>
</gene>
<organism evidence="2 3">
    <name type="scientific">Jimgerdemannia flammicorona</name>
    <dbReference type="NCBI Taxonomy" id="994334"/>
    <lineage>
        <taxon>Eukaryota</taxon>
        <taxon>Fungi</taxon>
        <taxon>Fungi incertae sedis</taxon>
        <taxon>Mucoromycota</taxon>
        <taxon>Mucoromycotina</taxon>
        <taxon>Endogonomycetes</taxon>
        <taxon>Endogonales</taxon>
        <taxon>Endogonaceae</taxon>
        <taxon>Jimgerdemannia</taxon>
    </lineage>
</organism>
<comment type="caution">
    <text evidence="2">The sequence shown here is derived from an EMBL/GenBank/DDBJ whole genome shotgun (WGS) entry which is preliminary data.</text>
</comment>
<feature type="region of interest" description="Disordered" evidence="1">
    <location>
        <begin position="1"/>
        <end position="21"/>
    </location>
</feature>
<dbReference type="Proteomes" id="UP000274822">
    <property type="component" value="Unassembled WGS sequence"/>
</dbReference>